<sequence length="168" mass="18625">MTEESSISWRAVVAALANAEARRAYAHVVLGHDVADAPPKSVRQLERAGLIVADGDRFIADGSALRTLLRETAEESPQAGPERYLRRDGRVDRYPSKPDDRVELLGFIAAHVIAPDERLAEPELNERLLRFDEDTARLRRHLVDYGVLSRTPSGSEYALSPAGEFSPH</sequence>
<dbReference type="EMBL" id="FNRY01000001">
    <property type="protein sequence ID" value="SEB37827.1"/>
    <property type="molecule type" value="Genomic_DNA"/>
</dbReference>
<evidence type="ECO:0000313" key="2">
    <source>
        <dbReference type="EMBL" id="SEB37827.1"/>
    </source>
</evidence>
<dbReference type="STRING" id="640635.SAMN04489806_0294"/>
<gene>
    <name evidence="2" type="ORF">SAMN04489806_0294</name>
</gene>
<protein>
    <recommendedName>
        <fullName evidence="1">DUF2087 domain-containing protein</fullName>
    </recommendedName>
</protein>
<evidence type="ECO:0000313" key="3">
    <source>
        <dbReference type="Proteomes" id="UP000199183"/>
    </source>
</evidence>
<dbReference type="InterPro" id="IPR018656">
    <property type="entry name" value="DUF2087"/>
</dbReference>
<dbReference type="AlphaFoldDB" id="A0A1H4IV05"/>
<reference evidence="2 3" key="1">
    <citation type="submission" date="2016-10" db="EMBL/GenBank/DDBJ databases">
        <authorList>
            <person name="de Groot N.N."/>
        </authorList>
    </citation>
    <scope>NUCLEOTIDE SEQUENCE [LARGE SCALE GENOMIC DNA]</scope>
    <source>
        <strain evidence="2 3">DSM 21799</strain>
    </source>
</reference>
<name>A0A1H4IV05_9MICO</name>
<accession>A0A1H4IV05</accession>
<evidence type="ECO:0000259" key="1">
    <source>
        <dbReference type="Pfam" id="PF09860"/>
    </source>
</evidence>
<dbReference type="OrthoDB" id="529288at2"/>
<dbReference type="Pfam" id="PF09860">
    <property type="entry name" value="DUF2087"/>
    <property type="match status" value="1"/>
</dbReference>
<feature type="domain" description="DUF2087" evidence="1">
    <location>
        <begin position="90"/>
        <end position="158"/>
    </location>
</feature>
<proteinExistence type="predicted"/>
<dbReference type="RefSeq" id="WP_091179124.1">
    <property type="nucleotide sequence ID" value="NZ_FNRY01000001.1"/>
</dbReference>
<keyword evidence="3" id="KW-1185">Reference proteome</keyword>
<dbReference type="Proteomes" id="UP000199183">
    <property type="component" value="Unassembled WGS sequence"/>
</dbReference>
<organism evidence="2 3">
    <name type="scientific">Paramicrobacterium humi</name>
    <dbReference type="NCBI Taxonomy" id="640635"/>
    <lineage>
        <taxon>Bacteria</taxon>
        <taxon>Bacillati</taxon>
        <taxon>Actinomycetota</taxon>
        <taxon>Actinomycetes</taxon>
        <taxon>Micrococcales</taxon>
        <taxon>Microbacteriaceae</taxon>
        <taxon>Paramicrobacterium</taxon>
    </lineage>
</organism>